<sequence>MLISRAELIKQGVMQGTFPKRLYKYRPLDGGEGEKWSLAILEKSEFWFASAPTFNDPFDCNLSEVLQHSEKDYEAYLTESGLTPEQKSNIYMRMAEDPSYIRNKAIKNREKVINSKGILSLSCNYDQILMWSHYASSHTGMVIGLDLLEDPEFFVTPLRVSYVDEYEPLDYFADQKGTIEKNITTKSLSWAYEEEMRIFKKSFGTHSIVRQAIKTIHFGCKTPDEKMHEIIKNCAGWGLSHVRFYKASQAHGAFKLTFDEVHG</sequence>
<name>A0A844GDR9_9NEIS</name>
<reference evidence="1 2" key="1">
    <citation type="submission" date="2019-11" db="EMBL/GenBank/DDBJ databases">
        <title>Draft genome sequence of Paludibacterium sp. dN18-1.</title>
        <authorList>
            <person name="Im W.-T."/>
        </authorList>
    </citation>
    <scope>NUCLEOTIDE SEQUENCE [LARGE SCALE GENOMIC DNA]</scope>
    <source>
        <strain evidence="2">dN 18-1</strain>
    </source>
</reference>
<keyword evidence="2" id="KW-1185">Reference proteome</keyword>
<proteinExistence type="predicted"/>
<dbReference type="InterPro" id="IPR021352">
    <property type="entry name" value="DUF2971"/>
</dbReference>
<comment type="caution">
    <text evidence="1">The sequence shown here is derived from an EMBL/GenBank/DDBJ whole genome shotgun (WGS) entry which is preliminary data.</text>
</comment>
<accession>A0A844GDR9</accession>
<evidence type="ECO:0000313" key="1">
    <source>
        <dbReference type="EMBL" id="MTD33067.1"/>
    </source>
</evidence>
<dbReference type="RefSeq" id="WP_230369787.1">
    <property type="nucleotide sequence ID" value="NZ_WLYX01000001.1"/>
</dbReference>
<gene>
    <name evidence="1" type="ORF">GKE73_07405</name>
</gene>
<dbReference type="Pfam" id="PF11185">
    <property type="entry name" value="DUF2971"/>
    <property type="match status" value="1"/>
</dbReference>
<organism evidence="1 2">
    <name type="scientific">Paludibacterium denitrificans</name>
    <dbReference type="NCBI Taxonomy" id="2675226"/>
    <lineage>
        <taxon>Bacteria</taxon>
        <taxon>Pseudomonadati</taxon>
        <taxon>Pseudomonadota</taxon>
        <taxon>Betaproteobacteria</taxon>
        <taxon>Neisseriales</taxon>
        <taxon>Chromobacteriaceae</taxon>
        <taxon>Paludibacterium</taxon>
    </lineage>
</organism>
<dbReference type="EMBL" id="WLYX01000001">
    <property type="protein sequence ID" value="MTD33067.1"/>
    <property type="molecule type" value="Genomic_DNA"/>
</dbReference>
<protein>
    <submittedName>
        <fullName evidence="1">DUF2971 domain-containing protein</fullName>
    </submittedName>
</protein>
<dbReference type="Proteomes" id="UP000446658">
    <property type="component" value="Unassembled WGS sequence"/>
</dbReference>
<evidence type="ECO:0000313" key="2">
    <source>
        <dbReference type="Proteomes" id="UP000446658"/>
    </source>
</evidence>
<dbReference type="AlphaFoldDB" id="A0A844GDR9"/>